<dbReference type="PANTHER" id="PTHR12393">
    <property type="entry name" value="SPHINGOMYELIN PHOSPHODIESTERASE RELATED"/>
    <property type="match status" value="1"/>
</dbReference>
<dbReference type="PANTHER" id="PTHR12393:SF6">
    <property type="entry name" value="SPHINGOMYELIN PHOSPHODIESTERASE 2"/>
    <property type="match status" value="1"/>
</dbReference>
<dbReference type="STRING" id="33097.A0A150FYL4"/>
<dbReference type="GO" id="GO:0030149">
    <property type="term" value="P:sphingolipid catabolic process"/>
    <property type="evidence" value="ECO:0007669"/>
    <property type="project" value="TreeGrafter"/>
</dbReference>
<dbReference type="InterPro" id="IPR036770">
    <property type="entry name" value="Ankyrin_rpt-contain_sf"/>
</dbReference>
<comment type="caution">
    <text evidence="1">The sequence shown here is derived from an EMBL/GenBank/DDBJ whole genome shotgun (WGS) entry which is preliminary data.</text>
</comment>
<proteinExistence type="predicted"/>
<evidence type="ECO:0000313" key="2">
    <source>
        <dbReference type="Proteomes" id="UP000075714"/>
    </source>
</evidence>
<dbReference type="EMBL" id="LSYV01000125">
    <property type="protein sequence ID" value="KXZ42679.1"/>
    <property type="molecule type" value="Genomic_DNA"/>
</dbReference>
<reference evidence="2" key="1">
    <citation type="journal article" date="2016" name="Nat. Commun.">
        <title>The Gonium pectorale genome demonstrates co-option of cell cycle regulation during the evolution of multicellularity.</title>
        <authorList>
            <person name="Hanschen E.R."/>
            <person name="Marriage T.N."/>
            <person name="Ferris P.J."/>
            <person name="Hamaji T."/>
            <person name="Toyoda A."/>
            <person name="Fujiyama A."/>
            <person name="Neme R."/>
            <person name="Noguchi H."/>
            <person name="Minakuchi Y."/>
            <person name="Suzuki M."/>
            <person name="Kawai-Toyooka H."/>
            <person name="Smith D.R."/>
            <person name="Sparks H."/>
            <person name="Anderson J."/>
            <person name="Bakaric R."/>
            <person name="Luria V."/>
            <person name="Karger A."/>
            <person name="Kirschner M.W."/>
            <person name="Durand P.M."/>
            <person name="Michod R.E."/>
            <person name="Nozaki H."/>
            <person name="Olson B.J."/>
        </authorList>
    </citation>
    <scope>NUCLEOTIDE SEQUENCE [LARGE SCALE GENOMIC DNA]</scope>
    <source>
        <strain evidence="2">NIES-2863</strain>
    </source>
</reference>
<dbReference type="GO" id="GO:0016020">
    <property type="term" value="C:membrane"/>
    <property type="evidence" value="ECO:0007669"/>
    <property type="project" value="TreeGrafter"/>
</dbReference>
<organism evidence="1 2">
    <name type="scientific">Gonium pectorale</name>
    <name type="common">Green alga</name>
    <dbReference type="NCBI Taxonomy" id="33097"/>
    <lineage>
        <taxon>Eukaryota</taxon>
        <taxon>Viridiplantae</taxon>
        <taxon>Chlorophyta</taxon>
        <taxon>core chlorophytes</taxon>
        <taxon>Chlorophyceae</taxon>
        <taxon>CS clade</taxon>
        <taxon>Chlamydomonadales</taxon>
        <taxon>Volvocaceae</taxon>
        <taxon>Gonium</taxon>
    </lineage>
</organism>
<dbReference type="GO" id="GO:0004620">
    <property type="term" value="F:phospholipase activity"/>
    <property type="evidence" value="ECO:0007669"/>
    <property type="project" value="TreeGrafter"/>
</dbReference>
<name>A0A150FYL4_GONPE</name>
<dbReference type="GO" id="GO:0005783">
    <property type="term" value="C:endoplasmic reticulum"/>
    <property type="evidence" value="ECO:0007669"/>
    <property type="project" value="TreeGrafter"/>
</dbReference>
<protein>
    <submittedName>
        <fullName evidence="1">Uncharacterized protein</fullName>
    </submittedName>
</protein>
<gene>
    <name evidence="1" type="ORF">GPECTOR_125g512</name>
</gene>
<sequence length="611" mass="66421">MIPCTVPQLCQSSRVWPQLPLEVTELIVDFVDRNEVATSFRLVNKAAAAQFSGPEYTTVRLWQPVPPHAFAAHWLAPDATRGLTLEQRRKWLWLTAFSGVVTNLEVAEQAAGCPPTYDVFEAAVMGGHMGTCQWLYARGCPTSCSALAGSGLLWAAAYGGHRHVCEWLLSLGLAWSSWGDAGAAHGGHVGLMEWLQEERRTRLDVGVRDGIFPWFELMHSVTSRCDLAALKRLWPGLDDDRLDLAKCMLLHIAAGSRTSDWAAKVEWLEARGCLRDARCAASAAERPDAVSRLTWLRARGYPADVKAVMRAANAGNMPALRYLLSEAGVRHSDPAHPPSSSVTFNAEHLQPLEALHAAGWLLDAGRLAQLAAEGGRLHVLAWLVETFQGAEAGSVRLDADLFRKAARSGSVELLAWLRERGCTWDEGVWEEAAGAGCVEALEWLAERGCPMPADGGPYVTACANRDLLAVRCLRRLGVPWGPAAAASEAVRSAPAALADWLREAGCLVDDRGLQPPSRRELLFLGLGLGLGVAGTTAWENRALDEREVDERLTSILDDIFEDEALLNLLGEELALKTQMQQTEGAVSALEGLKKIDDALEQMAVNALTNQK</sequence>
<dbReference type="OrthoDB" id="542829at2759"/>
<dbReference type="GO" id="GO:0071944">
    <property type="term" value="C:cell periphery"/>
    <property type="evidence" value="ECO:0007669"/>
    <property type="project" value="TreeGrafter"/>
</dbReference>
<dbReference type="Gene3D" id="1.25.40.20">
    <property type="entry name" value="Ankyrin repeat-containing domain"/>
    <property type="match status" value="1"/>
</dbReference>
<keyword evidence="2" id="KW-1185">Reference proteome</keyword>
<dbReference type="Proteomes" id="UP000075714">
    <property type="component" value="Unassembled WGS sequence"/>
</dbReference>
<dbReference type="SUPFAM" id="SSF48403">
    <property type="entry name" value="Ankyrin repeat"/>
    <property type="match status" value="1"/>
</dbReference>
<dbReference type="GO" id="GO:0046513">
    <property type="term" value="P:ceramide biosynthetic process"/>
    <property type="evidence" value="ECO:0007669"/>
    <property type="project" value="TreeGrafter"/>
</dbReference>
<evidence type="ECO:0000313" key="1">
    <source>
        <dbReference type="EMBL" id="KXZ42679.1"/>
    </source>
</evidence>
<dbReference type="AlphaFoldDB" id="A0A150FYL4"/>
<accession>A0A150FYL4</accession>
<dbReference type="SUPFAM" id="SSF140860">
    <property type="entry name" value="Pseudo ankyrin repeat-like"/>
    <property type="match status" value="1"/>
</dbReference>